<dbReference type="AlphaFoldDB" id="A0A854A1I2"/>
<protein>
    <submittedName>
        <fullName evidence="1">Uncharacterized protein</fullName>
    </submittedName>
</protein>
<comment type="caution">
    <text evidence="1">The sequence shown here is derived from an EMBL/GenBank/DDBJ whole genome shotgun (WGS) entry which is preliminary data.</text>
</comment>
<accession>A0A854A1I2</accession>
<sequence length="327" mass="36430">MTKTLDPYWYVNNMEVHTDTAPHIYANGLQQVKLTLGIKALDGRGNEVRLTQSERKNLQVVMYRNASHVLPFDEFDGLGWSVSRQYTGYEYFPANNLKASIGPKAGFEYFEFYVSCESLAAAGQTIGLAFMVTGDNGRRFCSNGLSWYADGDPDTLVNHDLPYANITVHRPPRYAQDNFILSEFFDLPATQLHAGIFNRRCTLTLQTAPSQTIALKSMSLMPKGMIMWESNLPDDQLCSFVGYVEPGKTQVQWNPALPQSVIPLPTLAAAVRGKGSLVLCGRVDLKQALGGFRGPCAMSLVDVYGNQHDLSLRFDPMNRERLELTLA</sequence>
<name>A0A854A1I2_9PSED</name>
<organism evidence="1 2">
    <name type="scientific">Pseudomonas versuta</name>
    <dbReference type="NCBI Taxonomy" id="1788301"/>
    <lineage>
        <taxon>Bacteria</taxon>
        <taxon>Pseudomonadati</taxon>
        <taxon>Pseudomonadota</taxon>
        <taxon>Gammaproteobacteria</taxon>
        <taxon>Pseudomonadales</taxon>
        <taxon>Pseudomonadaceae</taxon>
        <taxon>Pseudomonas</taxon>
    </lineage>
</organism>
<proteinExistence type="predicted"/>
<reference evidence="1 2" key="1">
    <citation type="submission" date="2016-11" db="EMBL/GenBank/DDBJ databases">
        <title>Draft genome of Pseudomonas versuta A4R1.12.</title>
        <authorList>
            <person name="See-Too W.-S."/>
        </authorList>
    </citation>
    <scope>NUCLEOTIDE SEQUENCE [LARGE SCALE GENOMIC DNA]</scope>
    <source>
        <strain evidence="1 2">A4R1.12</strain>
    </source>
</reference>
<evidence type="ECO:0000313" key="1">
    <source>
        <dbReference type="EMBL" id="OKA25906.1"/>
    </source>
</evidence>
<dbReference type="Proteomes" id="UP000185990">
    <property type="component" value="Unassembled WGS sequence"/>
</dbReference>
<dbReference type="EMBL" id="MPJD01000015">
    <property type="protein sequence ID" value="OKA25906.1"/>
    <property type="molecule type" value="Genomic_DNA"/>
</dbReference>
<gene>
    <name evidence="1" type="ORF">BOH74_07730</name>
</gene>
<evidence type="ECO:0000313" key="2">
    <source>
        <dbReference type="Proteomes" id="UP000185990"/>
    </source>
</evidence>
<dbReference type="RefSeq" id="WP_073509362.1">
    <property type="nucleotide sequence ID" value="NZ_MPJD01000015.1"/>
</dbReference>